<accession>A0A443HSR6</accession>
<comment type="caution">
    <text evidence="2">The sequence shown here is derived from an EMBL/GenBank/DDBJ whole genome shotgun (WGS) entry which is preliminary data.</text>
</comment>
<dbReference type="EMBL" id="RCNU01000006">
    <property type="protein sequence ID" value="RWQ94862.1"/>
    <property type="molecule type" value="Genomic_DNA"/>
</dbReference>
<dbReference type="GeneID" id="39596089"/>
<evidence type="ECO:0000313" key="3">
    <source>
        <dbReference type="Proteomes" id="UP000283841"/>
    </source>
</evidence>
<reference evidence="2 3" key="1">
    <citation type="journal article" date="2018" name="Front. Microbiol.">
        <title>Genomic and genetic insights into a cosmopolitan fungus, Paecilomyces variotii (Eurotiales).</title>
        <authorList>
            <person name="Urquhart A.S."/>
            <person name="Mondo S.J."/>
            <person name="Makela M.R."/>
            <person name="Hane J.K."/>
            <person name="Wiebenga A."/>
            <person name="He G."/>
            <person name="Mihaltcheva S."/>
            <person name="Pangilinan J."/>
            <person name="Lipzen A."/>
            <person name="Barry K."/>
            <person name="de Vries R.P."/>
            <person name="Grigoriev I.V."/>
            <person name="Idnurm A."/>
        </authorList>
    </citation>
    <scope>NUCLEOTIDE SEQUENCE [LARGE SCALE GENOMIC DNA]</scope>
    <source>
        <strain evidence="2 3">CBS 101075</strain>
    </source>
</reference>
<sequence length="400" mass="46478">MARETITMENFDDSTGSDIPPRPSREKRRSHSKHRRHKSRTRDTTLDSPDPTNDPGLVGLLQDLNDGVLTTKSRMRAFTTFLDIKNEYHSEFLKNLWGYVNKNRCYDWEKLRRDEKVRRVCATTFVDHFGQKYWGEKSRARYLMEGSLERPENLCVYPQRKEVMIRAVTLLLEKKSSSREVLQTGSSGEGDVAPVTESAISETVLKARKSKKKDAKRASYHERLTPELGTPEIVQNMGLPLWEPPYYHTEPNTPDDEGEDVETFAEIESKYMRQTTFLLSTDTEQEMFPVHIPFHRFSRVSAFFTSMMDECVLNEKDDTMDTMQIDDESNTDGQIGRILAASVGFEWCGYKILVRPGKEDDWKRVIAQLREEWLLRDLGTKEVPYCGFQITVKLHLKKLR</sequence>
<dbReference type="STRING" id="264951.A0A443HSR6"/>
<protein>
    <submittedName>
        <fullName evidence="2">Uncharacterized protein</fullName>
    </submittedName>
</protein>
<evidence type="ECO:0000313" key="2">
    <source>
        <dbReference type="EMBL" id="RWQ94862.1"/>
    </source>
</evidence>
<organism evidence="2 3">
    <name type="scientific">Byssochlamys spectabilis</name>
    <name type="common">Paecilomyces variotii</name>
    <dbReference type="NCBI Taxonomy" id="264951"/>
    <lineage>
        <taxon>Eukaryota</taxon>
        <taxon>Fungi</taxon>
        <taxon>Dikarya</taxon>
        <taxon>Ascomycota</taxon>
        <taxon>Pezizomycotina</taxon>
        <taxon>Eurotiomycetes</taxon>
        <taxon>Eurotiomycetidae</taxon>
        <taxon>Eurotiales</taxon>
        <taxon>Thermoascaceae</taxon>
        <taxon>Paecilomyces</taxon>
    </lineage>
</organism>
<gene>
    <name evidence="2" type="ORF">C8Q69DRAFT_272482</name>
</gene>
<proteinExistence type="predicted"/>
<name>A0A443HSR6_BYSSP</name>
<evidence type="ECO:0000256" key="1">
    <source>
        <dbReference type="SAM" id="MobiDB-lite"/>
    </source>
</evidence>
<feature type="region of interest" description="Disordered" evidence="1">
    <location>
        <begin position="1"/>
        <end position="59"/>
    </location>
</feature>
<keyword evidence="3" id="KW-1185">Reference proteome</keyword>
<dbReference type="VEuPathDB" id="FungiDB:C8Q69DRAFT_272482"/>
<dbReference type="RefSeq" id="XP_028484507.1">
    <property type="nucleotide sequence ID" value="XM_028626812.1"/>
</dbReference>
<dbReference type="AlphaFoldDB" id="A0A443HSR6"/>
<feature type="compositionally biased region" description="Basic residues" evidence="1">
    <location>
        <begin position="25"/>
        <end position="40"/>
    </location>
</feature>
<dbReference type="Proteomes" id="UP000283841">
    <property type="component" value="Unassembled WGS sequence"/>
</dbReference>